<sequence>MGIKLRQASDVTRATCRRIQNQRHRIPHRLRSTSHRRQHSLFSLPFIIHIVGVPLIVAAGVPPFSLLFIISHIAWSSAVVPVILEKMLRPMC</sequence>
<comment type="caution">
    <text evidence="2">The sequence shown here is derived from an EMBL/GenBank/DDBJ whole genome shotgun (WGS) entry which is preliminary data.</text>
</comment>
<reference evidence="2" key="1">
    <citation type="submission" date="2020-05" db="EMBL/GenBank/DDBJ databases">
        <title>WGS assembly of Panicum virgatum.</title>
        <authorList>
            <person name="Lovell J.T."/>
            <person name="Jenkins J."/>
            <person name="Shu S."/>
            <person name="Juenger T.E."/>
            <person name="Schmutz J."/>
        </authorList>
    </citation>
    <scope>NUCLEOTIDE SEQUENCE</scope>
    <source>
        <strain evidence="2">AP13</strain>
    </source>
</reference>
<proteinExistence type="predicted"/>
<dbReference type="AlphaFoldDB" id="A0A8T0MAT9"/>
<dbReference type="Proteomes" id="UP000823388">
    <property type="component" value="Chromosome 9N"/>
</dbReference>
<keyword evidence="1" id="KW-0472">Membrane</keyword>
<accession>A0A8T0MAT9</accession>
<keyword evidence="3" id="KW-1185">Reference proteome</keyword>
<protein>
    <submittedName>
        <fullName evidence="2">Uncharacterized protein</fullName>
    </submittedName>
</protein>
<gene>
    <name evidence="2" type="ORF">PVAP13_9NG003400</name>
</gene>
<dbReference type="EMBL" id="CM029054">
    <property type="protein sequence ID" value="KAG2533940.1"/>
    <property type="molecule type" value="Genomic_DNA"/>
</dbReference>
<evidence type="ECO:0000313" key="3">
    <source>
        <dbReference type="Proteomes" id="UP000823388"/>
    </source>
</evidence>
<feature type="transmembrane region" description="Helical" evidence="1">
    <location>
        <begin position="66"/>
        <end position="84"/>
    </location>
</feature>
<evidence type="ECO:0000256" key="1">
    <source>
        <dbReference type="SAM" id="Phobius"/>
    </source>
</evidence>
<keyword evidence="1" id="KW-0812">Transmembrane</keyword>
<organism evidence="2 3">
    <name type="scientific">Panicum virgatum</name>
    <name type="common">Blackwell switchgrass</name>
    <dbReference type="NCBI Taxonomy" id="38727"/>
    <lineage>
        <taxon>Eukaryota</taxon>
        <taxon>Viridiplantae</taxon>
        <taxon>Streptophyta</taxon>
        <taxon>Embryophyta</taxon>
        <taxon>Tracheophyta</taxon>
        <taxon>Spermatophyta</taxon>
        <taxon>Magnoliopsida</taxon>
        <taxon>Liliopsida</taxon>
        <taxon>Poales</taxon>
        <taxon>Poaceae</taxon>
        <taxon>PACMAD clade</taxon>
        <taxon>Panicoideae</taxon>
        <taxon>Panicodae</taxon>
        <taxon>Paniceae</taxon>
        <taxon>Panicinae</taxon>
        <taxon>Panicum</taxon>
        <taxon>Panicum sect. Hiantes</taxon>
    </lineage>
</organism>
<feature type="transmembrane region" description="Helical" evidence="1">
    <location>
        <begin position="41"/>
        <end position="60"/>
    </location>
</feature>
<keyword evidence="1" id="KW-1133">Transmembrane helix</keyword>
<evidence type="ECO:0000313" key="2">
    <source>
        <dbReference type="EMBL" id="KAG2533940.1"/>
    </source>
</evidence>
<name>A0A8T0MAT9_PANVG</name>